<organism evidence="1 2">
    <name type="scientific">Brucella haematophila</name>
    <dbReference type="NCBI Taxonomy" id="419474"/>
    <lineage>
        <taxon>Bacteria</taxon>
        <taxon>Pseudomonadati</taxon>
        <taxon>Pseudomonadota</taxon>
        <taxon>Alphaproteobacteria</taxon>
        <taxon>Hyphomicrobiales</taxon>
        <taxon>Brucellaceae</taxon>
        <taxon>Brucella/Ochrobactrum group</taxon>
        <taxon>Brucella</taxon>
    </lineage>
</organism>
<reference evidence="1 2" key="1">
    <citation type="submission" date="2020-03" db="EMBL/GenBank/DDBJ databases">
        <title>Whole genome sequencing of clinical and environmental type strains of Ochrobactrum.</title>
        <authorList>
            <person name="Dharne M."/>
        </authorList>
    </citation>
    <scope>NUCLEOTIDE SEQUENCE [LARGE SCALE GENOMIC DNA]</scope>
    <source>
        <strain evidence="1 2">CIP 109452</strain>
    </source>
</reference>
<comment type="caution">
    <text evidence="1">The sequence shown here is derived from an EMBL/GenBank/DDBJ whole genome shotgun (WGS) entry which is preliminary data.</text>
</comment>
<gene>
    <name evidence="1" type="ORF">HED55_24025</name>
</gene>
<dbReference type="EMBL" id="JAAVLN010000003">
    <property type="protein sequence ID" value="NKC05122.1"/>
    <property type="molecule type" value="Genomic_DNA"/>
</dbReference>
<keyword evidence="2" id="KW-1185">Reference proteome</keyword>
<evidence type="ECO:0000313" key="1">
    <source>
        <dbReference type="EMBL" id="NKC05122.1"/>
    </source>
</evidence>
<name>A0ABX1DU92_9HYPH</name>
<sequence>MNHFSICPGSSFSNLSEWEYTFFLSYCRTRAKWKSGSDKGGIQHAGDYKAAGEIAARLAVNVAIAAATGEAVAVAKTALVGEREVAAVAAG</sequence>
<dbReference type="RefSeq" id="WP_138786747.1">
    <property type="nucleotide sequence ID" value="NZ_JBHEEQ010000012.1"/>
</dbReference>
<evidence type="ECO:0000313" key="2">
    <source>
        <dbReference type="Proteomes" id="UP000704467"/>
    </source>
</evidence>
<accession>A0ABX1DU92</accession>
<dbReference type="Proteomes" id="UP000704467">
    <property type="component" value="Unassembled WGS sequence"/>
</dbReference>
<protein>
    <submittedName>
        <fullName evidence="1">Uncharacterized protein</fullName>
    </submittedName>
</protein>
<proteinExistence type="predicted"/>